<dbReference type="Proteomes" id="UP000004995">
    <property type="component" value="Unassembled WGS sequence"/>
</dbReference>
<dbReference type="Gramene" id="KQL03891">
    <property type="protein sequence ID" value="KQL03891"/>
    <property type="gene ID" value="SETIT_005435mg"/>
</dbReference>
<dbReference type="InParanoid" id="K3XU28"/>
<reference evidence="2" key="1">
    <citation type="journal article" date="2012" name="Nat. Biotechnol.">
        <title>Reference genome sequence of the model plant Setaria.</title>
        <authorList>
            <person name="Bennetzen J.L."/>
            <person name="Schmutz J."/>
            <person name="Wang H."/>
            <person name="Percifield R."/>
            <person name="Hawkins J."/>
            <person name="Pontaroli A.C."/>
            <person name="Estep M."/>
            <person name="Feng L."/>
            <person name="Vaughn J.N."/>
            <person name="Grimwood J."/>
            <person name="Jenkins J."/>
            <person name="Barry K."/>
            <person name="Lindquist E."/>
            <person name="Hellsten U."/>
            <person name="Deshpande S."/>
            <person name="Wang X."/>
            <person name="Wu X."/>
            <person name="Mitros T."/>
            <person name="Triplett J."/>
            <person name="Yang X."/>
            <person name="Ye C.Y."/>
            <person name="Mauro-Herrera M."/>
            <person name="Wang L."/>
            <person name="Li P."/>
            <person name="Sharma M."/>
            <person name="Sharma R."/>
            <person name="Ronald P.C."/>
            <person name="Panaud O."/>
            <person name="Kellogg E.A."/>
            <person name="Brutnell T.P."/>
            <person name="Doust A.N."/>
            <person name="Tuskan G.A."/>
            <person name="Rokhsar D."/>
            <person name="Devos K.M."/>
        </authorList>
    </citation>
    <scope>NUCLEOTIDE SEQUENCE [LARGE SCALE GENOMIC DNA]</scope>
    <source>
        <strain evidence="2">cv. Yugu1</strain>
    </source>
</reference>
<name>K3XU28_SETIT</name>
<proteinExistence type="predicted"/>
<organism evidence="1 2">
    <name type="scientific">Setaria italica</name>
    <name type="common">Foxtail millet</name>
    <name type="synonym">Panicum italicum</name>
    <dbReference type="NCBI Taxonomy" id="4555"/>
    <lineage>
        <taxon>Eukaryota</taxon>
        <taxon>Viridiplantae</taxon>
        <taxon>Streptophyta</taxon>
        <taxon>Embryophyta</taxon>
        <taxon>Tracheophyta</taxon>
        <taxon>Spermatophyta</taxon>
        <taxon>Magnoliopsida</taxon>
        <taxon>Liliopsida</taxon>
        <taxon>Poales</taxon>
        <taxon>Poaceae</taxon>
        <taxon>PACMAD clade</taxon>
        <taxon>Panicoideae</taxon>
        <taxon>Panicodae</taxon>
        <taxon>Paniceae</taxon>
        <taxon>Cenchrinae</taxon>
        <taxon>Setaria</taxon>
    </lineage>
</organism>
<protein>
    <submittedName>
        <fullName evidence="1">Uncharacterized protein</fullName>
    </submittedName>
</protein>
<dbReference type="EnsemblPlants" id="KQL03891">
    <property type="protein sequence ID" value="KQL03891"/>
    <property type="gene ID" value="SETIT_005435mg"/>
</dbReference>
<dbReference type="EMBL" id="AGNK02002802">
    <property type="status" value="NOT_ANNOTATED_CDS"/>
    <property type="molecule type" value="Genomic_DNA"/>
</dbReference>
<evidence type="ECO:0000313" key="1">
    <source>
        <dbReference type="EnsemblPlants" id="KQL03891"/>
    </source>
</evidence>
<reference evidence="1" key="2">
    <citation type="submission" date="2018-08" db="UniProtKB">
        <authorList>
            <consortium name="EnsemblPlants"/>
        </authorList>
    </citation>
    <scope>IDENTIFICATION</scope>
    <source>
        <strain evidence="1">Yugu1</strain>
    </source>
</reference>
<evidence type="ECO:0000313" key="2">
    <source>
        <dbReference type="Proteomes" id="UP000004995"/>
    </source>
</evidence>
<dbReference type="HOGENOM" id="CLU_2798785_0_0_1"/>
<dbReference type="AlphaFoldDB" id="K3XU28"/>
<accession>K3XU28</accession>
<sequence>MNTLKEHVNSSTTAGNCSKLEFMHSSSHKPHQTFPNVTILCSCEGRVHTLHPSCLLAPLHFQRSYLHD</sequence>
<keyword evidence="2" id="KW-1185">Reference proteome</keyword>